<gene>
    <name evidence="2" type="ORF">PaecuDRAFT_1739</name>
</gene>
<accession>E0I7Y8</accession>
<proteinExistence type="predicted"/>
<dbReference type="Pfam" id="PF13160">
    <property type="entry name" value="DUF3995"/>
    <property type="match status" value="1"/>
</dbReference>
<dbReference type="Proteomes" id="UP000005387">
    <property type="component" value="Unassembled WGS sequence"/>
</dbReference>
<name>E0I7Y8_9BACL</name>
<feature type="transmembrane region" description="Helical" evidence="1">
    <location>
        <begin position="6"/>
        <end position="29"/>
    </location>
</feature>
<keyword evidence="3" id="KW-1185">Reference proteome</keyword>
<keyword evidence="1" id="KW-0472">Membrane</keyword>
<dbReference type="EMBL" id="AEDD01000004">
    <property type="protein sequence ID" value="EFM11293.1"/>
    <property type="molecule type" value="Genomic_DNA"/>
</dbReference>
<evidence type="ECO:0000256" key="1">
    <source>
        <dbReference type="SAM" id="Phobius"/>
    </source>
</evidence>
<reference evidence="2 3" key="1">
    <citation type="submission" date="2010-07" db="EMBL/GenBank/DDBJ databases">
        <title>The draft genome of Paenibacillus curdlanolyticus YK9.</title>
        <authorList>
            <consortium name="US DOE Joint Genome Institute (JGI-PGF)"/>
            <person name="Lucas S."/>
            <person name="Copeland A."/>
            <person name="Lapidus A."/>
            <person name="Cheng J.-F."/>
            <person name="Bruce D."/>
            <person name="Goodwin L."/>
            <person name="Pitluck S."/>
            <person name="Land M.L."/>
            <person name="Hauser L."/>
            <person name="Chang Y.-J."/>
            <person name="Jeffries C."/>
            <person name="Anderson I.J."/>
            <person name="Johnson E."/>
            <person name="Loganathan U."/>
            <person name="Mulhopadhyay B."/>
            <person name="Kyrpides N."/>
            <person name="Woyke T.J."/>
        </authorList>
    </citation>
    <scope>NUCLEOTIDE SEQUENCE [LARGE SCALE GENOMIC DNA]</scope>
    <source>
        <strain evidence="2 3">YK9</strain>
    </source>
</reference>
<dbReference type="InterPro" id="IPR025058">
    <property type="entry name" value="DUF3995"/>
</dbReference>
<sequence length="141" mass="15338">MLTIILLLATFILALLGIIHLYWAFGGSWGGRVAVPSTTAGSPTFRPGRLATIVVAAALFAAAELLAMQADLLPQRFDETWTIWGCRMCAIVFGVRTIGDFRYVGLFRSVRGTAFAKYDARLFTPLCFLLCLAYIAALIAS</sequence>
<dbReference type="OrthoDB" id="8590912at2"/>
<dbReference type="eggNOG" id="ENOG5032ZJG">
    <property type="taxonomic scope" value="Bacteria"/>
</dbReference>
<feature type="transmembrane region" description="Helical" evidence="1">
    <location>
        <begin position="50"/>
        <end position="69"/>
    </location>
</feature>
<evidence type="ECO:0008006" key="4">
    <source>
        <dbReference type="Google" id="ProtNLM"/>
    </source>
</evidence>
<organism evidence="2 3">
    <name type="scientific">Paenibacillus curdlanolyticus YK9</name>
    <dbReference type="NCBI Taxonomy" id="717606"/>
    <lineage>
        <taxon>Bacteria</taxon>
        <taxon>Bacillati</taxon>
        <taxon>Bacillota</taxon>
        <taxon>Bacilli</taxon>
        <taxon>Bacillales</taxon>
        <taxon>Paenibacillaceae</taxon>
        <taxon>Paenibacillus</taxon>
    </lineage>
</organism>
<feature type="transmembrane region" description="Helical" evidence="1">
    <location>
        <begin position="81"/>
        <end position="99"/>
    </location>
</feature>
<dbReference type="AlphaFoldDB" id="E0I7Y8"/>
<dbReference type="STRING" id="717606.PaecuDRAFT_1739"/>
<dbReference type="RefSeq" id="WP_006037750.1">
    <property type="nucleotide sequence ID" value="NZ_AEDD01000004.1"/>
</dbReference>
<keyword evidence="1" id="KW-1133">Transmembrane helix</keyword>
<evidence type="ECO:0000313" key="3">
    <source>
        <dbReference type="Proteomes" id="UP000005387"/>
    </source>
</evidence>
<feature type="transmembrane region" description="Helical" evidence="1">
    <location>
        <begin position="120"/>
        <end position="140"/>
    </location>
</feature>
<protein>
    <recommendedName>
        <fullName evidence="4">DUF3995 domain-containing protein</fullName>
    </recommendedName>
</protein>
<keyword evidence="1" id="KW-0812">Transmembrane</keyword>
<evidence type="ECO:0000313" key="2">
    <source>
        <dbReference type="EMBL" id="EFM11293.1"/>
    </source>
</evidence>